<evidence type="ECO:0000313" key="2">
    <source>
        <dbReference type="EMBL" id="USR92981.1"/>
    </source>
</evidence>
<keyword evidence="2" id="KW-0540">Nuclease</keyword>
<dbReference type="InterPro" id="IPR011335">
    <property type="entry name" value="Restrct_endonuc-II-like"/>
</dbReference>
<proteinExistence type="predicted"/>
<dbReference type="Gene3D" id="3.90.1570.10">
    <property type="entry name" value="tt1808, chain A"/>
    <property type="match status" value="1"/>
</dbReference>
<reference evidence="2" key="1">
    <citation type="submission" date="2022-06" db="EMBL/GenBank/DDBJ databases">
        <title>Genome sequence of Phormidium yuhuli AB48 isolated from an industrial photobioreactor environment.</title>
        <authorList>
            <person name="Qiu Y."/>
            <person name="Noonan A.J.C."/>
            <person name="Dofher K."/>
            <person name="Koch M."/>
            <person name="Kieft B."/>
            <person name="Lin X."/>
            <person name="Ziels R.M."/>
            <person name="Hallam S.J."/>
        </authorList>
    </citation>
    <scope>NUCLEOTIDE SEQUENCE</scope>
    <source>
        <strain evidence="2">AB48</strain>
    </source>
</reference>
<dbReference type="RefSeq" id="WP_252665156.1">
    <property type="nucleotide sequence ID" value="NZ_CP098611.1"/>
</dbReference>
<keyword evidence="2" id="KW-0378">Hydrolase</keyword>
<name>A0ABY5AXF8_9CYAN</name>
<accession>A0ABY5AXF8</accession>
<dbReference type="Proteomes" id="UP001056708">
    <property type="component" value="Chromosome"/>
</dbReference>
<dbReference type="GO" id="GO:0004519">
    <property type="term" value="F:endonuclease activity"/>
    <property type="evidence" value="ECO:0007669"/>
    <property type="project" value="UniProtKB-KW"/>
</dbReference>
<organism evidence="2 3">
    <name type="scientific">Phormidium yuhuli AB48</name>
    <dbReference type="NCBI Taxonomy" id="2940671"/>
    <lineage>
        <taxon>Bacteria</taxon>
        <taxon>Bacillati</taxon>
        <taxon>Cyanobacteriota</taxon>
        <taxon>Cyanophyceae</taxon>
        <taxon>Oscillatoriophycideae</taxon>
        <taxon>Oscillatoriales</taxon>
        <taxon>Oscillatoriaceae</taxon>
        <taxon>Phormidium</taxon>
        <taxon>Phormidium yuhuli</taxon>
    </lineage>
</organism>
<evidence type="ECO:0000313" key="3">
    <source>
        <dbReference type="Proteomes" id="UP001056708"/>
    </source>
</evidence>
<dbReference type="InterPro" id="IPR012296">
    <property type="entry name" value="Nuclease_put_TT1808"/>
</dbReference>
<gene>
    <name evidence="2" type="ORF">NEA10_09790</name>
</gene>
<dbReference type="CDD" id="cd06260">
    <property type="entry name" value="DUF820-like"/>
    <property type="match status" value="1"/>
</dbReference>
<keyword evidence="2" id="KW-0255">Endonuclease</keyword>
<dbReference type="EMBL" id="CP098611">
    <property type="protein sequence ID" value="USR92981.1"/>
    <property type="molecule type" value="Genomic_DNA"/>
</dbReference>
<keyword evidence="3" id="KW-1185">Reference proteome</keyword>
<evidence type="ECO:0000259" key="1">
    <source>
        <dbReference type="Pfam" id="PF05685"/>
    </source>
</evidence>
<dbReference type="Pfam" id="PF05685">
    <property type="entry name" value="Uma2"/>
    <property type="match status" value="1"/>
</dbReference>
<sequence length="187" mass="21264">MGLTTWKFTVKDYHKMAELGILNPDERLELIDGDIYKMSPIGRRHAAYVTRIANQLMKLLGSDMSMINVQNPIVLNDLSEPAPDVSLLKPREDQYFSGLPQAADVYLLIEVAESSLESDCSEKLPRYGAASIPEVWLINALTHQLECYRHPENGRYRDYQTLERGDSLRLVAFPDLLIHLDSLLFEG</sequence>
<dbReference type="PANTHER" id="PTHR35400:SF1">
    <property type="entry name" value="SLR1083 PROTEIN"/>
    <property type="match status" value="1"/>
</dbReference>
<feature type="domain" description="Putative restriction endonuclease" evidence="1">
    <location>
        <begin position="11"/>
        <end position="176"/>
    </location>
</feature>
<dbReference type="InterPro" id="IPR008538">
    <property type="entry name" value="Uma2"/>
</dbReference>
<protein>
    <submittedName>
        <fullName evidence="2">Uma2 family endonuclease</fullName>
    </submittedName>
</protein>
<dbReference type="PANTHER" id="PTHR35400">
    <property type="entry name" value="SLR1083 PROTEIN"/>
    <property type="match status" value="1"/>
</dbReference>
<dbReference type="SUPFAM" id="SSF52980">
    <property type="entry name" value="Restriction endonuclease-like"/>
    <property type="match status" value="1"/>
</dbReference>